<feature type="binding site" evidence="7">
    <location>
        <position position="154"/>
    </location>
    <ligand>
        <name>Mg(2+)</name>
        <dbReference type="ChEBI" id="CHEBI:18420"/>
    </ligand>
</feature>
<dbReference type="Proteomes" id="UP000189670">
    <property type="component" value="Unassembled WGS sequence"/>
</dbReference>
<keyword evidence="3 9" id="KW-0808">Transferase</keyword>
<sequence>MQTILISFIISTILTPIIIKIAHQRNWLAHPTKNRWHSKPTALFGGIGIFLSIAIPMFWITDLSELFKMLNAQNGVVQQMPHLSAVLLAGMCFVFMLGLLDDFFQIRPHSKLVGQFIAALFVTFAGYRLNWSLSLTLDTMLTIVWIVGMTNAFNLLDNMDGLCAGAGLSSALALAFLYQTHSPEIAMIAFIIAGAMGGFLVYNFNPAKIFMGDCGSLTIGFSLSVLILYYSPRQDANISFAVYVVPVLIFIVPIIDTTLVTVVRILSGRKAYIGGKDHTSHRLVLSGFSERGAVLVLYGIGFISGLAALFVNTHDRFTSPVVIIPILVIVVLLAGYLAQVRVYPENEYCLLKGRRFTPFLENLTHKRQIFLVLLDFCIISFSYYLSYRIRFQGANFSFYFQIFLQSLPPIIAAKFLAFFMTGVYKGMFKQISISDVRTLLNGTVLASMICIVVMTYIYRFEDFSKGIFIIDWFFTTGMVFGTRVSFRIFSDSLQRKNCAVIVFSYMVRGVAVKSFCVK</sequence>
<dbReference type="GO" id="GO:0044038">
    <property type="term" value="P:cell wall macromolecule biosynthetic process"/>
    <property type="evidence" value="ECO:0007669"/>
    <property type="project" value="TreeGrafter"/>
</dbReference>
<feature type="transmembrane region" description="Helical" evidence="8">
    <location>
        <begin position="6"/>
        <end position="22"/>
    </location>
</feature>
<proteinExistence type="predicted"/>
<keyword evidence="7" id="KW-0479">Metal-binding</keyword>
<feature type="transmembrane region" description="Helical" evidence="8">
    <location>
        <begin position="292"/>
        <end position="311"/>
    </location>
</feature>
<keyword evidence="7" id="KW-0460">Magnesium</keyword>
<evidence type="ECO:0000256" key="4">
    <source>
        <dbReference type="ARBA" id="ARBA00022692"/>
    </source>
</evidence>
<feature type="transmembrane region" description="Helical" evidence="8">
    <location>
        <begin position="162"/>
        <end position="179"/>
    </location>
</feature>
<evidence type="ECO:0000256" key="6">
    <source>
        <dbReference type="ARBA" id="ARBA00023136"/>
    </source>
</evidence>
<name>A0A1V1PED2_9BACT</name>
<organism evidence="9 10">
    <name type="scientific">Candidatus Magnetoglobus multicellularis str. Araruama</name>
    <dbReference type="NCBI Taxonomy" id="890399"/>
    <lineage>
        <taxon>Bacteria</taxon>
        <taxon>Pseudomonadati</taxon>
        <taxon>Thermodesulfobacteriota</taxon>
        <taxon>Desulfobacteria</taxon>
        <taxon>Desulfobacterales</taxon>
        <taxon>Desulfobacteraceae</taxon>
        <taxon>Candidatus Magnetoglobus</taxon>
    </lineage>
</organism>
<dbReference type="GO" id="GO:0009103">
    <property type="term" value="P:lipopolysaccharide biosynthetic process"/>
    <property type="evidence" value="ECO:0007669"/>
    <property type="project" value="TreeGrafter"/>
</dbReference>
<feature type="transmembrane region" description="Helical" evidence="8">
    <location>
        <begin position="317"/>
        <end position="338"/>
    </location>
</feature>
<dbReference type="PANTHER" id="PTHR22926:SF3">
    <property type="entry name" value="UNDECAPRENYL-PHOSPHATE ALPHA-N-ACETYLGLUCOSAMINYL 1-PHOSPHATE TRANSFERASE"/>
    <property type="match status" value="1"/>
</dbReference>
<keyword evidence="6 8" id="KW-0472">Membrane</keyword>
<dbReference type="GO" id="GO:0046872">
    <property type="term" value="F:metal ion binding"/>
    <property type="evidence" value="ECO:0007669"/>
    <property type="project" value="UniProtKB-KW"/>
</dbReference>
<dbReference type="PANTHER" id="PTHR22926">
    <property type="entry name" value="PHOSPHO-N-ACETYLMURAMOYL-PENTAPEPTIDE-TRANSFERASE"/>
    <property type="match status" value="1"/>
</dbReference>
<evidence type="ECO:0000256" key="5">
    <source>
        <dbReference type="ARBA" id="ARBA00022989"/>
    </source>
</evidence>
<evidence type="ECO:0000313" key="9">
    <source>
        <dbReference type="EMBL" id="ETR73259.1"/>
    </source>
</evidence>
<keyword evidence="2" id="KW-1003">Cell membrane</keyword>
<feature type="transmembrane region" description="Helical" evidence="8">
    <location>
        <begin position="135"/>
        <end position="155"/>
    </location>
</feature>
<evidence type="ECO:0000256" key="3">
    <source>
        <dbReference type="ARBA" id="ARBA00022679"/>
    </source>
</evidence>
<feature type="transmembrane region" description="Helical" evidence="8">
    <location>
        <begin position="112"/>
        <end position="129"/>
    </location>
</feature>
<feature type="transmembrane region" description="Helical" evidence="8">
    <location>
        <begin position="242"/>
        <end position="266"/>
    </location>
</feature>
<comment type="cofactor">
    <cofactor evidence="7">
        <name>Mg(2+)</name>
        <dbReference type="ChEBI" id="CHEBI:18420"/>
    </cofactor>
</comment>
<reference evidence="10" key="1">
    <citation type="submission" date="2012-11" db="EMBL/GenBank/DDBJ databases">
        <authorList>
            <person name="Lucero-Rivera Y.E."/>
            <person name="Tovar-Ramirez D."/>
        </authorList>
    </citation>
    <scope>NUCLEOTIDE SEQUENCE [LARGE SCALE GENOMIC DNA]</scope>
    <source>
        <strain evidence="10">Araruama</strain>
    </source>
</reference>
<accession>A0A1V1PED2</accession>
<gene>
    <name evidence="9" type="ORF">OMM_01091</name>
</gene>
<keyword evidence="5 8" id="KW-1133">Transmembrane helix</keyword>
<evidence type="ECO:0000256" key="7">
    <source>
        <dbReference type="PIRSR" id="PIRSR600715-1"/>
    </source>
</evidence>
<feature type="binding site" evidence="7">
    <location>
        <position position="213"/>
    </location>
    <ligand>
        <name>Mg(2+)</name>
        <dbReference type="ChEBI" id="CHEBI:18420"/>
    </ligand>
</feature>
<evidence type="ECO:0000256" key="8">
    <source>
        <dbReference type="SAM" id="Phobius"/>
    </source>
</evidence>
<evidence type="ECO:0000313" key="10">
    <source>
        <dbReference type="Proteomes" id="UP000189670"/>
    </source>
</evidence>
<evidence type="ECO:0000256" key="2">
    <source>
        <dbReference type="ARBA" id="ARBA00022475"/>
    </source>
</evidence>
<feature type="transmembrane region" description="Helical" evidence="8">
    <location>
        <begin position="185"/>
        <end position="202"/>
    </location>
</feature>
<keyword evidence="4 8" id="KW-0812">Transmembrane</keyword>
<feature type="transmembrane region" description="Helical" evidence="8">
    <location>
        <begin position="439"/>
        <end position="460"/>
    </location>
</feature>
<dbReference type="EMBL" id="ATBP01000076">
    <property type="protein sequence ID" value="ETR73259.1"/>
    <property type="molecule type" value="Genomic_DNA"/>
</dbReference>
<feature type="transmembrane region" description="Helical" evidence="8">
    <location>
        <begin position="209"/>
        <end position="230"/>
    </location>
</feature>
<evidence type="ECO:0000256" key="1">
    <source>
        <dbReference type="ARBA" id="ARBA00004651"/>
    </source>
</evidence>
<dbReference type="InterPro" id="IPR000715">
    <property type="entry name" value="Glycosyl_transferase_4"/>
</dbReference>
<dbReference type="CDD" id="cd06853">
    <property type="entry name" value="GT_WecA_like"/>
    <property type="match status" value="1"/>
</dbReference>
<protein>
    <submittedName>
        <fullName evidence="9">Glycosyl transferase family protein</fullName>
    </submittedName>
</protein>
<feature type="transmembrane region" description="Helical" evidence="8">
    <location>
        <begin position="80"/>
        <end position="100"/>
    </location>
</feature>
<feature type="transmembrane region" description="Helical" evidence="8">
    <location>
        <begin position="369"/>
        <end position="386"/>
    </location>
</feature>
<feature type="transmembrane region" description="Helical" evidence="8">
    <location>
        <begin position="398"/>
        <end position="419"/>
    </location>
</feature>
<feature type="transmembrane region" description="Helical" evidence="8">
    <location>
        <begin position="42"/>
        <end position="60"/>
    </location>
</feature>
<dbReference type="GO" id="GO:0016780">
    <property type="term" value="F:phosphotransferase activity, for other substituted phosphate groups"/>
    <property type="evidence" value="ECO:0007669"/>
    <property type="project" value="InterPro"/>
</dbReference>
<comment type="subcellular location">
    <subcellularLocation>
        <location evidence="1">Cell membrane</location>
        <topology evidence="1">Multi-pass membrane protein</topology>
    </subcellularLocation>
</comment>
<dbReference type="AlphaFoldDB" id="A0A1V1PED2"/>
<feature type="transmembrane region" description="Helical" evidence="8">
    <location>
        <begin position="466"/>
        <end position="486"/>
    </location>
</feature>
<dbReference type="Pfam" id="PF00953">
    <property type="entry name" value="Glycos_transf_4"/>
    <property type="match status" value="1"/>
</dbReference>
<comment type="caution">
    <text evidence="9">The sequence shown here is derived from an EMBL/GenBank/DDBJ whole genome shotgun (WGS) entry which is preliminary data.</text>
</comment>
<dbReference type="GO" id="GO:0071555">
    <property type="term" value="P:cell wall organization"/>
    <property type="evidence" value="ECO:0007669"/>
    <property type="project" value="TreeGrafter"/>
</dbReference>
<dbReference type="GO" id="GO:0005886">
    <property type="term" value="C:plasma membrane"/>
    <property type="evidence" value="ECO:0007669"/>
    <property type="project" value="UniProtKB-SubCell"/>
</dbReference>